<dbReference type="AlphaFoldDB" id="A0AA92G6Q0"/>
<geneLocation type="plasmid" evidence="1 2">
    <name>pSDCE1</name>
</geneLocation>
<keyword evidence="1" id="KW-0614">Plasmid</keyword>
<sequence>MEIESLTYNFFPYRHELERIFSNDFTPPSKNGKAALRRYFKQLKTGNMQTIVIDE</sequence>
<accession>A0AA92G6Q0</accession>
<evidence type="ECO:0000313" key="1">
    <source>
        <dbReference type="EMBL" id="QNA70497.1"/>
    </source>
</evidence>
<dbReference type="EMBL" id="CP059996">
    <property type="protein sequence ID" value="QNA70497.1"/>
    <property type="molecule type" value="Genomic_DNA"/>
</dbReference>
<dbReference type="Proteomes" id="UP000502831">
    <property type="component" value="Plasmid pSDCE1"/>
</dbReference>
<protein>
    <submittedName>
        <fullName evidence="1">Uncharacterized protein</fullName>
    </submittedName>
</protein>
<evidence type="ECO:0000313" key="2">
    <source>
        <dbReference type="Proteomes" id="UP000502831"/>
    </source>
</evidence>
<dbReference type="RefSeq" id="WP_191342130.1">
    <property type="nucleotide sequence ID" value="NZ_CP059996.1"/>
</dbReference>
<proteinExistence type="predicted"/>
<name>A0AA92G6Q0_9BACT</name>
<gene>
    <name evidence="1" type="ORF">FA584_14205</name>
</gene>
<organism evidence="1 2">
    <name type="scientific">Sulfurospirillum diekertiae</name>
    <dbReference type="NCBI Taxonomy" id="1854492"/>
    <lineage>
        <taxon>Bacteria</taxon>
        <taxon>Pseudomonadati</taxon>
        <taxon>Campylobacterota</taxon>
        <taxon>Epsilonproteobacteria</taxon>
        <taxon>Campylobacterales</taxon>
        <taxon>Sulfurospirillaceae</taxon>
        <taxon>Sulfurospirillum</taxon>
    </lineage>
</organism>
<reference evidence="1 2" key="1">
    <citation type="submission" date="2020-08" db="EMBL/GenBank/DDBJ databases">
        <title>Genome of Dechlorinating Sulfurospirillum strain ACSDCE.</title>
        <authorList>
            <person name="Yang Y."/>
            <person name="Huo L."/>
            <person name="Yan J."/>
        </authorList>
    </citation>
    <scope>NUCLEOTIDE SEQUENCE [LARGE SCALE GENOMIC DNA]</scope>
    <source>
        <strain evidence="1 2">ACSDCE</strain>
        <plasmid evidence="1 2">pSDCE1</plasmid>
    </source>
</reference>